<dbReference type="GO" id="GO:0030313">
    <property type="term" value="C:cell envelope"/>
    <property type="evidence" value="ECO:0007669"/>
    <property type="project" value="UniProtKB-SubCell"/>
</dbReference>
<evidence type="ECO:0000259" key="6">
    <source>
        <dbReference type="SMART" id="SM00725"/>
    </source>
</evidence>
<keyword evidence="4" id="KW-0812">Transmembrane</keyword>
<evidence type="ECO:0000313" key="7">
    <source>
        <dbReference type="EMBL" id="KIS15148.1"/>
    </source>
</evidence>
<dbReference type="Proteomes" id="UP000032278">
    <property type="component" value="Unassembled WGS sequence"/>
</dbReference>
<feature type="domain" description="NEAT" evidence="6">
    <location>
        <begin position="737"/>
        <end position="889"/>
    </location>
</feature>
<name>A0AAW3GJC1_STRSZ</name>
<evidence type="ECO:0000256" key="5">
    <source>
        <dbReference type="SAM" id="SignalP"/>
    </source>
</evidence>
<feature type="compositionally biased region" description="Basic and acidic residues" evidence="3">
    <location>
        <begin position="718"/>
        <end position="736"/>
    </location>
</feature>
<dbReference type="Gene3D" id="2.60.40.1850">
    <property type="match status" value="1"/>
</dbReference>
<comment type="caution">
    <text evidence="7">The sequence shown here is derived from an EMBL/GenBank/DDBJ whole genome shotgun (WGS) entry which is preliminary data.</text>
</comment>
<feature type="transmembrane region" description="Helical" evidence="4">
    <location>
        <begin position="957"/>
        <end position="978"/>
    </location>
</feature>
<dbReference type="SMART" id="SM00725">
    <property type="entry name" value="NEAT"/>
    <property type="match status" value="1"/>
</dbReference>
<evidence type="ECO:0000313" key="8">
    <source>
        <dbReference type="Proteomes" id="UP000032278"/>
    </source>
</evidence>
<organism evidence="7 8">
    <name type="scientific">Streptococcus equi subsp. zooepidemicus Sz4is</name>
    <dbReference type="NCBI Taxonomy" id="1381082"/>
    <lineage>
        <taxon>Bacteria</taxon>
        <taxon>Bacillati</taxon>
        <taxon>Bacillota</taxon>
        <taxon>Bacilli</taxon>
        <taxon>Lactobacillales</taxon>
        <taxon>Streptococcaceae</taxon>
        <taxon>Streptococcus</taxon>
    </lineage>
</organism>
<reference evidence="7 8" key="1">
    <citation type="submission" date="2013-11" db="EMBL/GenBank/DDBJ databases">
        <authorList>
            <person name="da Piedade I."/>
            <person name="Tang M.H.E."/>
            <person name="Bojesen A.M."/>
        </authorList>
    </citation>
    <scope>NUCLEOTIDE SEQUENCE [LARGE SCALE GENOMIC DNA]</scope>
    <source>
        <strain evidence="7 8">Sz4is</strain>
    </source>
</reference>
<protein>
    <submittedName>
        <fullName evidence="7">Iron ABC transporter permease</fullName>
    </submittedName>
</protein>
<sequence length="984" mass="111073">MRKIKRKNSYLAAVLASTIIAAPMITNISNVYAETTPILIGYDESKLPKIDAKLVEKIDDFKYSDMSLLLSDSDVEKQKDLVDAGKKTGKEAEDFKKKWENCKESMILFFNKKIDDKKAKEAYADLHLATRVLMTIPEDGTEVKKESEDGGVHKDDTGTGAGNPIVLHEDDSKGQYEGDIEIPFEFNKNKPTHVKVKVVLTANGSVVKKIIDNGTNKAGGYLDLFWDMVINQKFAMYEYKGLSEIKNIKQEPIKSMGGDYSLHIDFHNRLVKWIDTEGKKYIKDNEKEYANLAKHLSDSEEIYKAAKGDEYTPDTAKEFIKKYEEAKKLVSDSTADKDKLVSTVSELKSYEENSLKLIEVDKTELNQLIKDAESKKNSDYISTTFDALVKELKEAKKATGANIRKKTVDQAVERLKNALNNLKEMSTDKHISKVPAKLMMASDPTMESMAKDGLKPEVTRVEEGGKTTYYIYFKPINVDGIVSECEELGHQENNRSLQAKLHMVEGEYNRMFEFTRNSINEKEITVELTAKMGGTEAIKKEALLVLDLSGIKGSDVNKNELLSFINSDDFKELLESVYAGDYTDISKKEFLAVYEKVNETLKDQNSNQDMIDSAFRKIKSAEALYLTLKPEIKALLEQKLEEMKDVDRSKLKHGFEDKFDKAIEEAKKLITFPYAAGRDPRKSEIEKAIKKIEDAYNGVEEKKPEKKPDTPNTNNQNSKKENTPKEEKLPNTQEKKLADGRYVIKAEAITVDKKDKSMANKAIGNYRLIVNGDKYELEFSVSGIPVSEKFGYLGKMQYFKDGYTTNKYGKPFGEVKEAKVLSIHKDRNGKVVADSYGSNYPNLIRIPLIETAKKDGLVPIQVFVPVMERISKGKGTQQLYLKLDWDSLRKESKKDNEGLIELPDHPGSFIPKHDDGNVNGIVADNKMSSMNEELGNLKKMNSFNIVRTPETGDKRTGIISSMGIIMLSIGGIVATSFIRKKKRK</sequence>
<dbReference type="Pfam" id="PF07554">
    <property type="entry name" value="FIVAR"/>
    <property type="match status" value="2"/>
</dbReference>
<feature type="compositionally biased region" description="Basic and acidic residues" evidence="3">
    <location>
        <begin position="142"/>
        <end position="157"/>
    </location>
</feature>
<dbReference type="EMBL" id="JAUE01000094">
    <property type="protein sequence ID" value="KIS15148.1"/>
    <property type="molecule type" value="Genomic_DNA"/>
</dbReference>
<dbReference type="RefSeq" id="WP_052495931.1">
    <property type="nucleotide sequence ID" value="NZ_JAUE01000094.1"/>
</dbReference>
<proteinExistence type="predicted"/>
<dbReference type="Gene3D" id="1.20.1270.90">
    <property type="entry name" value="AF1782-like"/>
    <property type="match status" value="1"/>
</dbReference>
<comment type="subcellular location">
    <subcellularLocation>
        <location evidence="1">Cell envelope</location>
    </subcellularLocation>
</comment>
<feature type="region of interest" description="Disordered" evidence="3">
    <location>
        <begin position="699"/>
        <end position="736"/>
    </location>
</feature>
<keyword evidence="4" id="KW-0472">Membrane</keyword>
<evidence type="ECO:0000256" key="1">
    <source>
        <dbReference type="ARBA" id="ARBA00004196"/>
    </source>
</evidence>
<evidence type="ECO:0000256" key="3">
    <source>
        <dbReference type="SAM" id="MobiDB-lite"/>
    </source>
</evidence>
<evidence type="ECO:0000256" key="4">
    <source>
        <dbReference type="SAM" id="Phobius"/>
    </source>
</evidence>
<feature type="region of interest" description="Disordered" evidence="3">
    <location>
        <begin position="142"/>
        <end position="170"/>
    </location>
</feature>
<feature type="chain" id="PRO_5043385798" evidence="5">
    <location>
        <begin position="34"/>
        <end position="984"/>
    </location>
</feature>
<feature type="signal peptide" evidence="5">
    <location>
        <begin position="1"/>
        <end position="33"/>
    </location>
</feature>
<dbReference type="InterPro" id="IPR006635">
    <property type="entry name" value="NEAT_dom"/>
</dbReference>
<evidence type="ECO:0000256" key="2">
    <source>
        <dbReference type="ARBA" id="ARBA00022729"/>
    </source>
</evidence>
<accession>A0AAW3GJC1</accession>
<keyword evidence="2 5" id="KW-0732">Signal</keyword>
<dbReference type="InterPro" id="IPR037250">
    <property type="entry name" value="NEAT_dom_sf"/>
</dbReference>
<feature type="compositionally biased region" description="Basic and acidic residues" evidence="3">
    <location>
        <begin position="699"/>
        <end position="709"/>
    </location>
</feature>
<keyword evidence="4" id="KW-1133">Transmembrane helix</keyword>
<gene>
    <name evidence="7" type="ORF">AT55_02036</name>
</gene>
<dbReference type="AlphaFoldDB" id="A0AAW3GJC1"/>